<sequence length="201" mass="21950">MEVKTYGIKTHLVEEFKQFKISRHKREMAFLGNCTLLINAIPMRSSVRAANGVISINPFPLIAGGLVGFPIPPQHLNLEVHCCVPITLHSALQIFLIFDADEQKMEFIAHLNLAEHGTSSSDETDKSASSNSNSNASQTPTTDSGFENVPYCYDPKEPPTSVQELLAGVAAVWRSSAGDGARLLPGCCRGFREMLIDFGRS</sequence>
<dbReference type="AlphaFoldDB" id="A0A8J6HN29"/>
<feature type="compositionally biased region" description="Low complexity" evidence="1">
    <location>
        <begin position="127"/>
        <end position="137"/>
    </location>
</feature>
<name>A0A8J6HN29_TENMO</name>
<dbReference type="Proteomes" id="UP000719412">
    <property type="component" value="Unassembled WGS sequence"/>
</dbReference>
<reference evidence="2" key="2">
    <citation type="submission" date="2021-08" db="EMBL/GenBank/DDBJ databases">
        <authorList>
            <person name="Eriksson T."/>
        </authorList>
    </citation>
    <scope>NUCLEOTIDE SEQUENCE</scope>
    <source>
        <strain evidence="2">Stoneville</strain>
        <tissue evidence="2">Whole head</tissue>
    </source>
</reference>
<comment type="caution">
    <text evidence="2">The sequence shown here is derived from an EMBL/GenBank/DDBJ whole genome shotgun (WGS) entry which is preliminary data.</text>
</comment>
<dbReference type="EMBL" id="JABDTM020018015">
    <property type="protein sequence ID" value="KAH0818281.1"/>
    <property type="molecule type" value="Genomic_DNA"/>
</dbReference>
<proteinExistence type="predicted"/>
<evidence type="ECO:0000256" key="1">
    <source>
        <dbReference type="SAM" id="MobiDB-lite"/>
    </source>
</evidence>
<evidence type="ECO:0000313" key="2">
    <source>
        <dbReference type="EMBL" id="KAH0818281.1"/>
    </source>
</evidence>
<reference evidence="2" key="1">
    <citation type="journal article" date="2020" name="J Insects Food Feed">
        <title>The yellow mealworm (Tenebrio molitor) genome: a resource for the emerging insects as food and feed industry.</title>
        <authorList>
            <person name="Eriksson T."/>
            <person name="Andere A."/>
            <person name="Kelstrup H."/>
            <person name="Emery V."/>
            <person name="Picard C."/>
        </authorList>
    </citation>
    <scope>NUCLEOTIDE SEQUENCE</scope>
    <source>
        <strain evidence="2">Stoneville</strain>
        <tissue evidence="2">Whole head</tissue>
    </source>
</reference>
<feature type="region of interest" description="Disordered" evidence="1">
    <location>
        <begin position="117"/>
        <end position="150"/>
    </location>
</feature>
<accession>A0A8J6HN29</accession>
<evidence type="ECO:0000313" key="3">
    <source>
        <dbReference type="Proteomes" id="UP000719412"/>
    </source>
</evidence>
<gene>
    <name evidence="2" type="ORF">GEV33_004510</name>
</gene>
<organism evidence="2 3">
    <name type="scientific">Tenebrio molitor</name>
    <name type="common">Yellow mealworm beetle</name>
    <dbReference type="NCBI Taxonomy" id="7067"/>
    <lineage>
        <taxon>Eukaryota</taxon>
        <taxon>Metazoa</taxon>
        <taxon>Ecdysozoa</taxon>
        <taxon>Arthropoda</taxon>
        <taxon>Hexapoda</taxon>
        <taxon>Insecta</taxon>
        <taxon>Pterygota</taxon>
        <taxon>Neoptera</taxon>
        <taxon>Endopterygota</taxon>
        <taxon>Coleoptera</taxon>
        <taxon>Polyphaga</taxon>
        <taxon>Cucujiformia</taxon>
        <taxon>Tenebrionidae</taxon>
        <taxon>Tenebrio</taxon>
    </lineage>
</organism>
<keyword evidence="3" id="KW-1185">Reference proteome</keyword>
<protein>
    <submittedName>
        <fullName evidence="2">Uncharacterized protein</fullName>
    </submittedName>
</protein>